<name>A0A251QQV4_PRUPE</name>
<evidence type="ECO:0000313" key="4">
    <source>
        <dbReference type="EMBL" id="ONI26209.1"/>
    </source>
</evidence>
<dbReference type="Gene3D" id="3.40.50.2000">
    <property type="entry name" value="Glycogen Phosphorylase B"/>
    <property type="match status" value="2"/>
</dbReference>
<dbReference type="EC" id="2.4.1.1" evidence="2"/>
<dbReference type="PANTHER" id="PTHR11468:SF30">
    <property type="entry name" value="ALPHA-1,4 GLUCAN PHOSPHORYLASE"/>
    <property type="match status" value="1"/>
</dbReference>
<keyword evidence="3" id="KW-0732">Signal</keyword>
<gene>
    <name evidence="4" type="ORF">PRUPE_1G009700</name>
</gene>
<proteinExistence type="inferred from homology"/>
<comment type="cofactor">
    <cofactor evidence="2">
        <name>pyridoxal 5'-phosphate</name>
        <dbReference type="ChEBI" id="CHEBI:597326"/>
    </cofactor>
</comment>
<dbReference type="AlphaFoldDB" id="A0A251QQV4"/>
<accession>A0A251QQV4</accession>
<dbReference type="InterPro" id="IPR000811">
    <property type="entry name" value="Glyco_trans_35"/>
</dbReference>
<comment type="function">
    <text evidence="2">Allosteric enzyme that catalyzes the rate-limiting step in glycogen catabolism, the phosphorolytic cleavage of glycogen to produce glucose-1-phosphate, and plays a central role in maintaining cellular and organismal glucose homeostasis.</text>
</comment>
<reference evidence="4 5" key="1">
    <citation type="journal article" date="2013" name="Nat. Genet.">
        <title>The high-quality draft genome of peach (Prunus persica) identifies unique patterns of genetic diversity, domestication and genome evolution.</title>
        <authorList>
            <consortium name="International Peach Genome Initiative"/>
            <person name="Verde I."/>
            <person name="Abbott A.G."/>
            <person name="Scalabrin S."/>
            <person name="Jung S."/>
            <person name="Shu S."/>
            <person name="Marroni F."/>
            <person name="Zhebentyayeva T."/>
            <person name="Dettori M.T."/>
            <person name="Grimwood J."/>
            <person name="Cattonaro F."/>
            <person name="Zuccolo A."/>
            <person name="Rossini L."/>
            <person name="Jenkins J."/>
            <person name="Vendramin E."/>
            <person name="Meisel L.A."/>
            <person name="Decroocq V."/>
            <person name="Sosinski B."/>
            <person name="Prochnik S."/>
            <person name="Mitros T."/>
            <person name="Policriti A."/>
            <person name="Cipriani G."/>
            <person name="Dondini L."/>
            <person name="Ficklin S."/>
            <person name="Goodstein D.M."/>
            <person name="Xuan P."/>
            <person name="Del Fabbro C."/>
            <person name="Aramini V."/>
            <person name="Copetti D."/>
            <person name="Gonzalez S."/>
            <person name="Horner D.S."/>
            <person name="Falchi R."/>
            <person name="Lucas S."/>
            <person name="Mica E."/>
            <person name="Maldonado J."/>
            <person name="Lazzari B."/>
            <person name="Bielenberg D."/>
            <person name="Pirona R."/>
            <person name="Miculan M."/>
            <person name="Barakat A."/>
            <person name="Testolin R."/>
            <person name="Stella A."/>
            <person name="Tartarini S."/>
            <person name="Tonutti P."/>
            <person name="Arus P."/>
            <person name="Orellana A."/>
            <person name="Wells C."/>
            <person name="Main D."/>
            <person name="Vizzotto G."/>
            <person name="Silva H."/>
            <person name="Salamini F."/>
            <person name="Schmutz J."/>
            <person name="Morgante M."/>
            <person name="Rokhsar D.S."/>
        </authorList>
    </citation>
    <scope>NUCLEOTIDE SEQUENCE [LARGE SCALE GENOMIC DNA]</scope>
    <source>
        <strain evidence="5">cv. Nemared</strain>
    </source>
</reference>
<evidence type="ECO:0000256" key="3">
    <source>
        <dbReference type="SAM" id="SignalP"/>
    </source>
</evidence>
<dbReference type="EMBL" id="CM007651">
    <property type="protein sequence ID" value="ONI26209.1"/>
    <property type="molecule type" value="Genomic_DNA"/>
</dbReference>
<dbReference type="PANTHER" id="PTHR11468">
    <property type="entry name" value="GLYCOGEN PHOSPHORYLASE"/>
    <property type="match status" value="1"/>
</dbReference>
<evidence type="ECO:0000256" key="1">
    <source>
        <dbReference type="ARBA" id="ARBA00006047"/>
    </source>
</evidence>
<comment type="similarity">
    <text evidence="1 2">Belongs to the glycogen phosphorylase family.</text>
</comment>
<keyword evidence="2" id="KW-0328">Glycosyltransferase</keyword>
<dbReference type="GO" id="GO:0008184">
    <property type="term" value="F:glycogen phosphorylase activity"/>
    <property type="evidence" value="ECO:0007669"/>
    <property type="project" value="InterPro"/>
</dbReference>
<dbReference type="Pfam" id="PF00343">
    <property type="entry name" value="Phosphorylase"/>
    <property type="match status" value="1"/>
</dbReference>
<keyword evidence="2" id="KW-0808">Transferase</keyword>
<dbReference type="Gramene" id="ONI26209">
    <property type="protein sequence ID" value="ONI26209"/>
    <property type="gene ID" value="PRUPE_1G009700"/>
</dbReference>
<feature type="chain" id="PRO_5012264773" description="Alpha-1,4 glucan phosphorylase" evidence="3">
    <location>
        <begin position="22"/>
        <end position="71"/>
    </location>
</feature>
<sequence>MAFSALKTIFNLYVILRTVAAADKAFADPNKWTQMSILSTAGSGRFSSDRTIRDYVEKTWGIEPCRFPSDG</sequence>
<feature type="signal peptide" evidence="3">
    <location>
        <begin position="1"/>
        <end position="21"/>
    </location>
</feature>
<comment type="catalytic activity">
    <reaction evidence="2">
        <text>[(1-&gt;4)-alpha-D-glucosyl](n) + phosphate = [(1-&gt;4)-alpha-D-glucosyl](n-1) + alpha-D-glucose 1-phosphate</text>
        <dbReference type="Rhea" id="RHEA:41732"/>
        <dbReference type="Rhea" id="RHEA-COMP:9584"/>
        <dbReference type="Rhea" id="RHEA-COMP:9586"/>
        <dbReference type="ChEBI" id="CHEBI:15444"/>
        <dbReference type="ChEBI" id="CHEBI:43474"/>
        <dbReference type="ChEBI" id="CHEBI:58601"/>
        <dbReference type="EC" id="2.4.1.1"/>
    </reaction>
</comment>
<keyword evidence="2" id="KW-0663">Pyridoxal phosphate</keyword>
<keyword evidence="5" id="KW-1185">Reference proteome</keyword>
<dbReference type="Proteomes" id="UP000006882">
    <property type="component" value="Chromosome G1"/>
</dbReference>
<keyword evidence="2" id="KW-0119">Carbohydrate metabolism</keyword>
<dbReference type="SUPFAM" id="SSF53756">
    <property type="entry name" value="UDP-Glycosyltransferase/glycogen phosphorylase"/>
    <property type="match status" value="1"/>
</dbReference>
<evidence type="ECO:0000313" key="5">
    <source>
        <dbReference type="Proteomes" id="UP000006882"/>
    </source>
</evidence>
<organism evidence="4 5">
    <name type="scientific">Prunus persica</name>
    <name type="common">Peach</name>
    <name type="synonym">Amygdalus persica</name>
    <dbReference type="NCBI Taxonomy" id="3760"/>
    <lineage>
        <taxon>Eukaryota</taxon>
        <taxon>Viridiplantae</taxon>
        <taxon>Streptophyta</taxon>
        <taxon>Embryophyta</taxon>
        <taxon>Tracheophyta</taxon>
        <taxon>Spermatophyta</taxon>
        <taxon>Magnoliopsida</taxon>
        <taxon>eudicotyledons</taxon>
        <taxon>Gunneridae</taxon>
        <taxon>Pentapetalae</taxon>
        <taxon>rosids</taxon>
        <taxon>fabids</taxon>
        <taxon>Rosales</taxon>
        <taxon>Rosaceae</taxon>
        <taxon>Amygdaloideae</taxon>
        <taxon>Amygdaleae</taxon>
        <taxon>Prunus</taxon>
    </lineage>
</organism>
<protein>
    <recommendedName>
        <fullName evidence="2">Alpha-1,4 glucan phosphorylase</fullName>
        <ecNumber evidence="2">2.4.1.1</ecNumber>
    </recommendedName>
</protein>
<dbReference type="GO" id="GO:0005975">
    <property type="term" value="P:carbohydrate metabolic process"/>
    <property type="evidence" value="ECO:0007669"/>
    <property type="project" value="InterPro"/>
</dbReference>
<evidence type="ECO:0000256" key="2">
    <source>
        <dbReference type="RuleBase" id="RU000587"/>
    </source>
</evidence>